<dbReference type="Proteomes" id="UP001417504">
    <property type="component" value="Unassembled WGS sequence"/>
</dbReference>
<sequence>MPSEAQGRIEELSVKRSGKERRRGCAPSAPSVRVRLAPLERLGGTCPPISCGKRGGLRQAMVAPGGSGTGSSRGGSYRSPASRWGANPEQPWPDFGPPRLLPEIAQNRGSTSDIMENLLSTPPVGARIEESKLDLIQQMENAVKEGAVIKSTMSI</sequence>
<dbReference type="AlphaFoldDB" id="A0AAP0DXU2"/>
<evidence type="ECO:0000313" key="3">
    <source>
        <dbReference type="Proteomes" id="UP001417504"/>
    </source>
</evidence>
<protein>
    <submittedName>
        <fullName evidence="2">Uncharacterized protein</fullName>
    </submittedName>
</protein>
<evidence type="ECO:0000313" key="2">
    <source>
        <dbReference type="EMBL" id="KAK9081425.1"/>
    </source>
</evidence>
<gene>
    <name evidence="2" type="ORF">Sjap_026617</name>
</gene>
<proteinExistence type="predicted"/>
<feature type="compositionally biased region" description="Low complexity" evidence="1">
    <location>
        <begin position="74"/>
        <end position="83"/>
    </location>
</feature>
<accession>A0AAP0DXU2</accession>
<feature type="region of interest" description="Disordered" evidence="1">
    <location>
        <begin position="1"/>
        <end position="30"/>
    </location>
</feature>
<name>A0AAP0DXU2_9MAGN</name>
<evidence type="ECO:0000256" key="1">
    <source>
        <dbReference type="SAM" id="MobiDB-lite"/>
    </source>
</evidence>
<dbReference type="EMBL" id="JBBNAE010000016">
    <property type="protein sequence ID" value="KAK9081425.1"/>
    <property type="molecule type" value="Genomic_DNA"/>
</dbReference>
<feature type="compositionally biased region" description="Pro residues" evidence="1">
    <location>
        <begin position="90"/>
        <end position="100"/>
    </location>
</feature>
<keyword evidence="3" id="KW-1185">Reference proteome</keyword>
<comment type="caution">
    <text evidence="2">The sequence shown here is derived from an EMBL/GenBank/DDBJ whole genome shotgun (WGS) entry which is preliminary data.</text>
</comment>
<reference evidence="2 3" key="1">
    <citation type="submission" date="2024-01" db="EMBL/GenBank/DDBJ databases">
        <title>Genome assemblies of Stephania.</title>
        <authorList>
            <person name="Yang L."/>
        </authorList>
    </citation>
    <scope>NUCLEOTIDE SEQUENCE [LARGE SCALE GENOMIC DNA]</scope>
    <source>
        <strain evidence="2">QJT</strain>
        <tissue evidence="2">Leaf</tissue>
    </source>
</reference>
<feature type="region of interest" description="Disordered" evidence="1">
    <location>
        <begin position="45"/>
        <end position="101"/>
    </location>
</feature>
<organism evidence="2 3">
    <name type="scientific">Stephania japonica</name>
    <dbReference type="NCBI Taxonomy" id="461633"/>
    <lineage>
        <taxon>Eukaryota</taxon>
        <taxon>Viridiplantae</taxon>
        <taxon>Streptophyta</taxon>
        <taxon>Embryophyta</taxon>
        <taxon>Tracheophyta</taxon>
        <taxon>Spermatophyta</taxon>
        <taxon>Magnoliopsida</taxon>
        <taxon>Ranunculales</taxon>
        <taxon>Menispermaceae</taxon>
        <taxon>Menispermoideae</taxon>
        <taxon>Cissampelideae</taxon>
        <taxon>Stephania</taxon>
    </lineage>
</organism>